<protein>
    <recommendedName>
        <fullName evidence="5">DUF2802 domain-containing protein</fullName>
    </recommendedName>
</protein>
<organism evidence="3 4">
    <name type="scientific">Cohnella nanjingensis</name>
    <dbReference type="NCBI Taxonomy" id="1387779"/>
    <lineage>
        <taxon>Bacteria</taxon>
        <taxon>Bacillati</taxon>
        <taxon>Bacillota</taxon>
        <taxon>Bacilli</taxon>
        <taxon>Bacillales</taxon>
        <taxon>Paenibacillaceae</taxon>
        <taxon>Cohnella</taxon>
    </lineage>
</organism>
<gene>
    <name evidence="3" type="ORF">H7C19_33250</name>
</gene>
<dbReference type="AlphaFoldDB" id="A0A7X0RXL6"/>
<dbReference type="Proteomes" id="UP000547209">
    <property type="component" value="Unassembled WGS sequence"/>
</dbReference>
<feature type="compositionally biased region" description="Low complexity" evidence="2">
    <location>
        <begin position="148"/>
        <end position="157"/>
    </location>
</feature>
<feature type="coiled-coil region" evidence="1">
    <location>
        <begin position="38"/>
        <end position="87"/>
    </location>
</feature>
<dbReference type="EMBL" id="JACJVP010000079">
    <property type="protein sequence ID" value="MBB6675539.1"/>
    <property type="molecule type" value="Genomic_DNA"/>
</dbReference>
<feature type="region of interest" description="Disordered" evidence="2">
    <location>
        <begin position="111"/>
        <end position="157"/>
    </location>
</feature>
<reference evidence="3 4" key="1">
    <citation type="submission" date="2020-08" db="EMBL/GenBank/DDBJ databases">
        <title>Cohnella phylogeny.</title>
        <authorList>
            <person name="Dunlap C."/>
        </authorList>
    </citation>
    <scope>NUCLEOTIDE SEQUENCE [LARGE SCALE GENOMIC DNA]</scope>
    <source>
        <strain evidence="3 4">DSM 28246</strain>
    </source>
</reference>
<evidence type="ECO:0000256" key="1">
    <source>
        <dbReference type="SAM" id="Coils"/>
    </source>
</evidence>
<feature type="compositionally biased region" description="Basic and acidic residues" evidence="2">
    <location>
        <begin position="122"/>
        <end position="147"/>
    </location>
</feature>
<keyword evidence="4" id="KW-1185">Reference proteome</keyword>
<evidence type="ECO:0000313" key="4">
    <source>
        <dbReference type="Proteomes" id="UP000547209"/>
    </source>
</evidence>
<comment type="caution">
    <text evidence="3">The sequence shown here is derived from an EMBL/GenBank/DDBJ whole genome shotgun (WGS) entry which is preliminary data.</text>
</comment>
<evidence type="ECO:0000313" key="3">
    <source>
        <dbReference type="EMBL" id="MBB6675539.1"/>
    </source>
</evidence>
<proteinExistence type="predicted"/>
<dbReference type="RefSeq" id="WP_185673390.1">
    <property type="nucleotide sequence ID" value="NZ_JACJVP010000079.1"/>
</dbReference>
<keyword evidence="1" id="KW-0175">Coiled coil</keyword>
<accession>A0A7X0RXL6</accession>
<evidence type="ECO:0000256" key="2">
    <source>
        <dbReference type="SAM" id="MobiDB-lite"/>
    </source>
</evidence>
<sequence length="228" mass="24599">MAPWLTIVVAGAAIAGYGWLLPRAKPQQETAVADEEAYDRLLGELETENRELVDAVANFKQEQDETVARLGRRIQELEKAMSTLADQAAVDAVEVRAAAAARAAAEIRDEVSLREAASARESASHRDASGTRETGSHRDVADTREDAAPSGPAATAAHRLAEPVLPAEAELRAPAAEAPTSIRGRYAELLGLHDRGRSVEQIAKAMNMNKGEVQLILQLARREEERHA</sequence>
<name>A0A7X0RXL6_9BACL</name>
<evidence type="ECO:0008006" key="5">
    <source>
        <dbReference type="Google" id="ProtNLM"/>
    </source>
</evidence>